<sequence>MMFFINPVLKFPAAVIPAEAGIHRENWAPAYAGATIFKGPTNSAPYPVQRANAVCGGDGGVWEPPFGRLRANAMKGPAC</sequence>
<dbReference type="Proteomes" id="UP000077734">
    <property type="component" value="Unassembled WGS sequence"/>
</dbReference>
<comment type="caution">
    <text evidence="1">The sequence shown here is derived from an EMBL/GenBank/DDBJ whole genome shotgun (WGS) entry which is preliminary data.</text>
</comment>
<protein>
    <submittedName>
        <fullName evidence="1">Uncharacterized protein</fullName>
    </submittedName>
</protein>
<proteinExistence type="predicted"/>
<gene>
    <name evidence="1" type="ORF">A1356_12340</name>
</gene>
<dbReference type="EMBL" id="LUUL01000076">
    <property type="protein sequence ID" value="OAI26008.1"/>
    <property type="molecule type" value="Genomic_DNA"/>
</dbReference>
<accession>A0AA91DCE3</accession>
<keyword evidence="2" id="KW-1185">Reference proteome</keyword>
<evidence type="ECO:0000313" key="1">
    <source>
        <dbReference type="EMBL" id="OAI26008.1"/>
    </source>
</evidence>
<organism evidence="1 2">
    <name type="scientific">Methylomonas koyamae</name>
    <dbReference type="NCBI Taxonomy" id="702114"/>
    <lineage>
        <taxon>Bacteria</taxon>
        <taxon>Pseudomonadati</taxon>
        <taxon>Pseudomonadota</taxon>
        <taxon>Gammaproteobacteria</taxon>
        <taxon>Methylococcales</taxon>
        <taxon>Methylococcaceae</taxon>
        <taxon>Methylomonas</taxon>
    </lineage>
</organism>
<name>A0AA91DCE3_9GAMM</name>
<reference evidence="1 2" key="1">
    <citation type="submission" date="2016-03" db="EMBL/GenBank/DDBJ databases">
        <authorList>
            <person name="Heylen K."/>
            <person name="De Vos P."/>
            <person name="Vekeman B."/>
        </authorList>
    </citation>
    <scope>NUCLEOTIDE SEQUENCE [LARGE SCALE GENOMIC DNA]</scope>
    <source>
        <strain evidence="1 2">R-49807</strain>
    </source>
</reference>
<dbReference type="AlphaFoldDB" id="A0AA91DCE3"/>
<evidence type="ECO:0000313" key="2">
    <source>
        <dbReference type="Proteomes" id="UP000077734"/>
    </source>
</evidence>